<reference evidence="2 3" key="1">
    <citation type="submission" date="2017-11" db="EMBL/GenBank/DDBJ databases">
        <title>De novo assembly and phasing of dikaryotic genomes from two isolates of Puccinia coronata f. sp. avenae, the causal agent of oat crown rust.</title>
        <authorList>
            <person name="Miller M.E."/>
            <person name="Zhang Y."/>
            <person name="Omidvar V."/>
            <person name="Sperschneider J."/>
            <person name="Schwessinger B."/>
            <person name="Raley C."/>
            <person name="Palmer J.M."/>
            <person name="Garnica D."/>
            <person name="Upadhyaya N."/>
            <person name="Rathjen J."/>
            <person name="Taylor J.M."/>
            <person name="Park R.F."/>
            <person name="Dodds P.N."/>
            <person name="Hirsch C.D."/>
            <person name="Kianian S.F."/>
            <person name="Figueroa M."/>
        </authorList>
    </citation>
    <scope>NUCLEOTIDE SEQUENCE [LARGE SCALE GENOMIC DNA]</scope>
    <source>
        <strain evidence="2">12SD80</strain>
    </source>
</reference>
<feature type="compositionally biased region" description="Polar residues" evidence="1">
    <location>
        <begin position="7"/>
        <end position="40"/>
    </location>
</feature>
<sequence length="148" mass="16073">MPPKTPVTKSTQDMDTSGYATDQSQIRRSTRASSAVTQPNMVATALDFRIQLTKPANGPAAVAPSSKSGQSNAPSRVNPKKKRIIEDDPSVAKATPAIENADREDYDYSQDSNDSIEIGPREATKKKEKDFDNLLGAQDINWEFEGAS</sequence>
<protein>
    <submittedName>
        <fullName evidence="2">Uncharacterized protein</fullName>
    </submittedName>
</protein>
<dbReference type="AlphaFoldDB" id="A0A2N5U7M7"/>
<feature type="region of interest" description="Disordered" evidence="1">
    <location>
        <begin position="1"/>
        <end position="40"/>
    </location>
</feature>
<name>A0A2N5U7M7_9BASI</name>
<dbReference type="EMBL" id="PGCI01000213">
    <property type="protein sequence ID" value="PLW33742.1"/>
    <property type="molecule type" value="Genomic_DNA"/>
</dbReference>
<proteinExistence type="predicted"/>
<evidence type="ECO:0000256" key="1">
    <source>
        <dbReference type="SAM" id="MobiDB-lite"/>
    </source>
</evidence>
<dbReference type="Proteomes" id="UP000235392">
    <property type="component" value="Unassembled WGS sequence"/>
</dbReference>
<organism evidence="2 3">
    <name type="scientific">Puccinia coronata f. sp. avenae</name>
    <dbReference type="NCBI Taxonomy" id="200324"/>
    <lineage>
        <taxon>Eukaryota</taxon>
        <taxon>Fungi</taxon>
        <taxon>Dikarya</taxon>
        <taxon>Basidiomycota</taxon>
        <taxon>Pucciniomycotina</taxon>
        <taxon>Pucciniomycetes</taxon>
        <taxon>Pucciniales</taxon>
        <taxon>Pucciniaceae</taxon>
        <taxon>Puccinia</taxon>
    </lineage>
</organism>
<accession>A0A2N5U7M7</accession>
<feature type="compositionally biased region" description="Polar residues" evidence="1">
    <location>
        <begin position="65"/>
        <end position="75"/>
    </location>
</feature>
<evidence type="ECO:0000313" key="2">
    <source>
        <dbReference type="EMBL" id="PLW33742.1"/>
    </source>
</evidence>
<gene>
    <name evidence="2" type="ORF">PCASD_12500</name>
</gene>
<feature type="region of interest" description="Disordered" evidence="1">
    <location>
        <begin position="56"/>
        <end position="127"/>
    </location>
</feature>
<evidence type="ECO:0000313" key="3">
    <source>
        <dbReference type="Proteomes" id="UP000235392"/>
    </source>
</evidence>
<comment type="caution">
    <text evidence="2">The sequence shown here is derived from an EMBL/GenBank/DDBJ whole genome shotgun (WGS) entry which is preliminary data.</text>
</comment>